<evidence type="ECO:0000313" key="2">
    <source>
        <dbReference type="EMBL" id="KAJ4974879.1"/>
    </source>
</evidence>
<sequence length="185" mass="19748">MYGLYTLMGTARKCMMKELAMIRYMDSKYCTMSSVIGHRRYIAVGVPGAGAGLHETGYGRGDGLPARRWVYLLKPMEGFKIRHWLRSGFAVSVEPEAGSGLDGGRVALVGATSTLVMTVVDGGGLNSTMGGSIGFSFGLSFEVRLQTPPPPMSGFVSARVKDPFSGGSGRNMQRDGDRLSNPSVP</sequence>
<accession>A0A9Q0QX22</accession>
<name>A0A9Q0QX22_9MAGN</name>
<evidence type="ECO:0000256" key="1">
    <source>
        <dbReference type="SAM" id="MobiDB-lite"/>
    </source>
</evidence>
<feature type="region of interest" description="Disordered" evidence="1">
    <location>
        <begin position="152"/>
        <end position="185"/>
    </location>
</feature>
<dbReference type="EMBL" id="JAMYWD010000004">
    <property type="protein sequence ID" value="KAJ4974879.1"/>
    <property type="molecule type" value="Genomic_DNA"/>
</dbReference>
<proteinExistence type="predicted"/>
<keyword evidence="3" id="KW-1185">Reference proteome</keyword>
<dbReference type="Proteomes" id="UP001141806">
    <property type="component" value="Unassembled WGS sequence"/>
</dbReference>
<comment type="caution">
    <text evidence="2">The sequence shown here is derived from an EMBL/GenBank/DDBJ whole genome shotgun (WGS) entry which is preliminary data.</text>
</comment>
<organism evidence="2 3">
    <name type="scientific">Protea cynaroides</name>
    <dbReference type="NCBI Taxonomy" id="273540"/>
    <lineage>
        <taxon>Eukaryota</taxon>
        <taxon>Viridiplantae</taxon>
        <taxon>Streptophyta</taxon>
        <taxon>Embryophyta</taxon>
        <taxon>Tracheophyta</taxon>
        <taxon>Spermatophyta</taxon>
        <taxon>Magnoliopsida</taxon>
        <taxon>Proteales</taxon>
        <taxon>Proteaceae</taxon>
        <taxon>Protea</taxon>
    </lineage>
</organism>
<reference evidence="2" key="1">
    <citation type="journal article" date="2023" name="Plant J.">
        <title>The genome of the king protea, Protea cynaroides.</title>
        <authorList>
            <person name="Chang J."/>
            <person name="Duong T.A."/>
            <person name="Schoeman C."/>
            <person name="Ma X."/>
            <person name="Roodt D."/>
            <person name="Barker N."/>
            <person name="Li Z."/>
            <person name="Van de Peer Y."/>
            <person name="Mizrachi E."/>
        </authorList>
    </citation>
    <scope>NUCLEOTIDE SEQUENCE</scope>
    <source>
        <tissue evidence="2">Young leaves</tissue>
    </source>
</reference>
<evidence type="ECO:0000313" key="3">
    <source>
        <dbReference type="Proteomes" id="UP001141806"/>
    </source>
</evidence>
<protein>
    <submittedName>
        <fullName evidence="2">Uncharacterized protein</fullName>
    </submittedName>
</protein>
<gene>
    <name evidence="2" type="ORF">NE237_008053</name>
</gene>
<dbReference type="AlphaFoldDB" id="A0A9Q0QX22"/>